<gene>
    <name evidence="1" type="ORF">C7B47_17045</name>
</gene>
<evidence type="ECO:0000313" key="2">
    <source>
        <dbReference type="Proteomes" id="UP000242705"/>
    </source>
</evidence>
<sequence>MGTVRTGMVHLIQHLTQQGRTITTRGHHVVLLTHSAYPNLGIVIGKHWNPYRHQWHPTAFVRRFSV</sequence>
<proteinExistence type="predicted"/>
<dbReference type="AlphaFoldDB" id="A0A2T2WI21"/>
<reference evidence="1 2" key="1">
    <citation type="journal article" date="2014" name="BMC Genomics">
        <title>Comparison of environmental and isolate Sulfobacillus genomes reveals diverse carbon, sulfur, nitrogen, and hydrogen metabolisms.</title>
        <authorList>
            <person name="Justice N.B."/>
            <person name="Norman A."/>
            <person name="Brown C.T."/>
            <person name="Singh A."/>
            <person name="Thomas B.C."/>
            <person name="Banfield J.F."/>
        </authorList>
    </citation>
    <scope>NUCLEOTIDE SEQUENCE [LARGE SCALE GENOMIC DNA]</scope>
    <source>
        <strain evidence="1">AMDSBA5</strain>
    </source>
</reference>
<name>A0A2T2WI21_SULTH</name>
<evidence type="ECO:0000313" key="1">
    <source>
        <dbReference type="EMBL" id="PSR21879.1"/>
    </source>
</evidence>
<comment type="caution">
    <text evidence="1">The sequence shown here is derived from an EMBL/GenBank/DDBJ whole genome shotgun (WGS) entry which is preliminary data.</text>
</comment>
<accession>A0A2T2WI21</accession>
<protein>
    <submittedName>
        <fullName evidence="1">Uncharacterized protein</fullName>
    </submittedName>
</protein>
<organism evidence="1 2">
    <name type="scientific">Sulfobacillus thermosulfidooxidans</name>
    <dbReference type="NCBI Taxonomy" id="28034"/>
    <lineage>
        <taxon>Bacteria</taxon>
        <taxon>Bacillati</taxon>
        <taxon>Bacillota</taxon>
        <taxon>Clostridia</taxon>
        <taxon>Eubacteriales</taxon>
        <taxon>Clostridiales Family XVII. Incertae Sedis</taxon>
        <taxon>Sulfobacillus</taxon>
    </lineage>
</organism>
<dbReference type="EMBL" id="PXYX01000099">
    <property type="protein sequence ID" value="PSR21879.1"/>
    <property type="molecule type" value="Genomic_DNA"/>
</dbReference>
<dbReference type="Proteomes" id="UP000242705">
    <property type="component" value="Unassembled WGS sequence"/>
</dbReference>